<organism evidence="1 2">
    <name type="scientific">Fictibacillus phosphorivorans</name>
    <dbReference type="NCBI Taxonomy" id="1221500"/>
    <lineage>
        <taxon>Bacteria</taxon>
        <taxon>Bacillati</taxon>
        <taxon>Bacillota</taxon>
        <taxon>Bacilli</taxon>
        <taxon>Bacillales</taxon>
        <taxon>Fictibacillaceae</taxon>
        <taxon>Fictibacillus</taxon>
    </lineage>
</organism>
<dbReference type="EMBL" id="CP015378">
    <property type="protein sequence ID" value="ANC77194.1"/>
    <property type="molecule type" value="Genomic_DNA"/>
</dbReference>
<accession>A0A160IM57</accession>
<gene>
    <name evidence="1" type="ORF">ABE65_010420</name>
</gene>
<evidence type="ECO:0000313" key="2">
    <source>
        <dbReference type="Proteomes" id="UP000076623"/>
    </source>
</evidence>
<dbReference type="Proteomes" id="UP000076623">
    <property type="component" value="Chromosome"/>
</dbReference>
<evidence type="ECO:0000313" key="1">
    <source>
        <dbReference type="EMBL" id="ANC77194.1"/>
    </source>
</evidence>
<dbReference type="KEGG" id="fpn:ABE65_010420"/>
<reference evidence="1 2" key="1">
    <citation type="submission" date="2016-04" db="EMBL/GenBank/DDBJ databases">
        <title>Complete genome sequence of Fictibacillus phosphorivorans G25-29, a strain toxic to nematodes.</title>
        <authorList>
            <person name="Zheng Z."/>
        </authorList>
    </citation>
    <scope>NUCLEOTIDE SEQUENCE [LARGE SCALE GENOMIC DNA]</scope>
    <source>
        <strain evidence="1 2">G25-29</strain>
    </source>
</reference>
<dbReference type="AlphaFoldDB" id="A0A160IM57"/>
<name>A0A160IM57_9BACL</name>
<proteinExistence type="predicted"/>
<sequence length="62" mass="7349">MLILASWSLEGFEKGYKQRLAPVQKELFMIGFITGVIYKRLTEEEANEIMDIVMERLEFYTK</sequence>
<dbReference type="STRING" id="1221500.ABE65_010420"/>
<keyword evidence="2" id="KW-1185">Reference proteome</keyword>
<protein>
    <submittedName>
        <fullName evidence="1">Uncharacterized protein</fullName>
    </submittedName>
</protein>